<dbReference type="SUPFAM" id="SSF47413">
    <property type="entry name" value="lambda repressor-like DNA-binding domains"/>
    <property type="match status" value="1"/>
</dbReference>
<organism evidence="2 3">
    <name type="scientific">Streptomyces mobaraensis</name>
    <name type="common">Streptoverticillium mobaraense</name>
    <dbReference type="NCBI Taxonomy" id="35621"/>
    <lineage>
        <taxon>Bacteria</taxon>
        <taxon>Bacillati</taxon>
        <taxon>Actinomycetota</taxon>
        <taxon>Actinomycetes</taxon>
        <taxon>Kitasatosporales</taxon>
        <taxon>Streptomycetaceae</taxon>
        <taxon>Streptomyces</taxon>
    </lineage>
</organism>
<dbReference type="RefSeq" id="WP_152262603.1">
    <property type="nucleotide sequence ID" value="NZ_VOKX01000009.1"/>
</dbReference>
<gene>
    <name evidence="2" type="ORF">FRZ00_05295</name>
</gene>
<dbReference type="InterPro" id="IPR041413">
    <property type="entry name" value="MLTR_LBD"/>
</dbReference>
<dbReference type="InterPro" id="IPR010982">
    <property type="entry name" value="Lambda_DNA-bd_dom_sf"/>
</dbReference>
<comment type="caution">
    <text evidence="2">The sequence shown here is derived from an EMBL/GenBank/DDBJ whole genome shotgun (WGS) entry which is preliminary data.</text>
</comment>
<feature type="domain" description="HTH cro/C1-type" evidence="1">
    <location>
        <begin position="18"/>
        <end position="90"/>
    </location>
</feature>
<name>A0A5N5WDM4_STRMB</name>
<dbReference type="OrthoDB" id="3542608at2"/>
<evidence type="ECO:0000313" key="3">
    <source>
        <dbReference type="Proteomes" id="UP000327000"/>
    </source>
</evidence>
<dbReference type="Proteomes" id="UP000327000">
    <property type="component" value="Unassembled WGS sequence"/>
</dbReference>
<dbReference type="Pfam" id="PF17765">
    <property type="entry name" value="MLTR_LBD"/>
    <property type="match status" value="1"/>
</dbReference>
<dbReference type="EMBL" id="VOKX01000009">
    <property type="protein sequence ID" value="KAB7850030.1"/>
    <property type="molecule type" value="Genomic_DNA"/>
</dbReference>
<sequence>MATDTPSATGRRERLRGFLRSRRARLAPEDVGLPPAARRRTPGLRREEVALLAGVGVSWYTWLEQGRPINVSADVLDAIARALRLDEPEREHLYLLTGLNPPPRTGAARPEATPELRRLIEAWSPRPAVLLDRYENFVAVNDAARAVFGYTAADRNCLVAFFTNARYRALHTHWEAVAPGVVAAFRAAAARHPDDPGFDRIADGLCAASPEFDALWARHDVGATAQAVKAVRHPEAGELVFDTTTLALPDQPGLHVELQNPRPGSGTAERLERLAAAGFRTPAGAGLVVVDPC</sequence>
<dbReference type="PANTHER" id="PTHR35010">
    <property type="entry name" value="BLL4672 PROTEIN-RELATED"/>
    <property type="match status" value="1"/>
</dbReference>
<keyword evidence="3" id="KW-1185">Reference proteome</keyword>
<proteinExistence type="predicted"/>
<dbReference type="SMART" id="SM00530">
    <property type="entry name" value="HTH_XRE"/>
    <property type="match status" value="1"/>
</dbReference>
<dbReference type="Gene3D" id="1.10.260.40">
    <property type="entry name" value="lambda repressor-like DNA-binding domains"/>
    <property type="match status" value="1"/>
</dbReference>
<protein>
    <submittedName>
        <fullName evidence="2">Helix-turn-helix domain-containing protein</fullName>
    </submittedName>
</protein>
<dbReference type="GO" id="GO:0003677">
    <property type="term" value="F:DNA binding"/>
    <property type="evidence" value="ECO:0007669"/>
    <property type="project" value="InterPro"/>
</dbReference>
<dbReference type="PANTHER" id="PTHR35010:SF3">
    <property type="entry name" value="BLL4873 PROTEIN"/>
    <property type="match status" value="1"/>
</dbReference>
<evidence type="ECO:0000259" key="1">
    <source>
        <dbReference type="SMART" id="SM00530"/>
    </source>
</evidence>
<dbReference type="Gene3D" id="3.30.450.180">
    <property type="match status" value="1"/>
</dbReference>
<dbReference type="AlphaFoldDB" id="A0A5N5WDM4"/>
<dbReference type="Pfam" id="PF13560">
    <property type="entry name" value="HTH_31"/>
    <property type="match status" value="1"/>
</dbReference>
<accession>A0A5N5WDM4</accession>
<dbReference type="InterPro" id="IPR001387">
    <property type="entry name" value="Cro/C1-type_HTH"/>
</dbReference>
<evidence type="ECO:0000313" key="2">
    <source>
        <dbReference type="EMBL" id="KAB7850030.1"/>
    </source>
</evidence>
<reference evidence="2 3" key="1">
    <citation type="journal article" date="2019" name="Microb. Cell Fact.">
        <title>Exploring novel herbicidin analogues by transcriptional regulator overexpression and MS/MS molecular networking.</title>
        <authorList>
            <person name="Shi Y."/>
            <person name="Gu R."/>
            <person name="Li Y."/>
            <person name="Wang X."/>
            <person name="Ren W."/>
            <person name="Li X."/>
            <person name="Wang L."/>
            <person name="Xie Y."/>
            <person name="Hong B."/>
        </authorList>
    </citation>
    <scope>NUCLEOTIDE SEQUENCE [LARGE SCALE GENOMIC DNA]</scope>
    <source>
        <strain evidence="2 3">US-43</strain>
    </source>
</reference>
<dbReference type="CDD" id="cd00093">
    <property type="entry name" value="HTH_XRE"/>
    <property type="match status" value="1"/>
</dbReference>